<keyword evidence="3" id="KW-0255">Endonuclease</keyword>
<dbReference type="InterPro" id="IPR014001">
    <property type="entry name" value="Helicase_ATP-bd"/>
</dbReference>
<keyword evidence="1" id="KW-0175">Coiled coil</keyword>
<sequence length="1177" mass="133697">MDKSPNFRFLADTDPLLGFLGASAEYHLYTEPSLSGVRARQFGEVITKWACARAGIRFTKKDNFNGRIHALADNGALDKAKCDMLHQLRELGNTAAHEYYAERDKVMDAVRVCFELAGWRHRAETDDRTPRAFQPPPRPAVVPEPVSAADRAAMAELNAKISEYERQLVDLHMELGDAQSSLHGAESARRRVEEELARVSAEQEQWRQRATELDDYVKQLVAEREAAEVAEVSAREREDFLRRSRRACAPPLTEAQVRQRLDDTLRAAGWAVQDHTDRNPFAALGVAVKEVHTRAGFADYFLYVRTKLVGVIEAKREGEDLSAAQAQAWLYAAALTEDQQRRAWRKGVLPFQYVTDGNETRFRNELDPKPRSRRVFAVHQPRTIEAWMQRADENPETPTLRAALQRLPEVPLDSSRLRDAQFEAIQGLEKSWARNDPRALIQMATGAGKTYTAASFGYRFLQHARGKRILFLVDRTSLGDQAEAEFKNFTTPDTGRKFREQYNVDWLSGSMVLDSTSVVVSTIQRMWLRLTGRQVPEAGDDRELDEQLTGPAEVEYNRDIPPETFDLIVVDECHRSIYGRWRAVLEYFDAFLVGLTATPVPETYGFFERNLVSEYPFDRSVIDEVNVPFEVYQIKTKIGEQGSTIKAGTVVPVRDTKTRRERMEDLEDDLIYTGRQEGRKVISTDRLRTVIQEFRDKLFTHIFPPAVCGRREYVPKTLIFARSDEHAEEIVRTVRQVFAEGDEFCQKITYLAPKAKDRLQAFRNARLPRIAVTVDMISTGTDVRPLECVFFLREPGTWSLFEQMKGRGARTVDPAELKRVTPDAQAKTHFVIVDAVGVTETARPETRPLERFSERQISLQKLLQKAGSLSLETDEIATLAARLSKLNRDLNDDDKQELAELGGQPLQDIARALHDAVDPDRREEVREQAMQAAGGDPAAGEQAVRELEENAIRPLAENPQLRERIVQVRRAHDMVIDEVSTDEITTSRGLTAEERARQTVESFRDYLNTHASEIAAFEIAFRERRNPREVFAKLNDLAKKLARPPRNWTPERLLDAYDKLGKAAARNGATAGVADFIGILRHELGLDEQVRPYRSIVEERFAGWLARQEQQGVRFTADQRWWLDQVVATIASNVTFEPEDLNDVPFTGRGGSYGFAEAFGRDQAIAILEDLNRELSA</sequence>
<name>A0A917JKU5_9PSEU</name>
<dbReference type="InterPro" id="IPR027417">
    <property type="entry name" value="P-loop_NTPase"/>
</dbReference>
<organism evidence="3 4">
    <name type="scientific">Saccharopolyspora thermophila</name>
    <dbReference type="NCBI Taxonomy" id="89367"/>
    <lineage>
        <taxon>Bacteria</taxon>
        <taxon>Bacillati</taxon>
        <taxon>Actinomycetota</taxon>
        <taxon>Actinomycetes</taxon>
        <taxon>Pseudonocardiales</taxon>
        <taxon>Pseudonocardiaceae</taxon>
        <taxon>Saccharopolyspora</taxon>
    </lineage>
</organism>
<feature type="coiled-coil region" evidence="1">
    <location>
        <begin position="147"/>
        <end position="209"/>
    </location>
</feature>
<reference evidence="3 4" key="1">
    <citation type="journal article" date="2014" name="Int. J. Syst. Evol. Microbiol.">
        <title>Complete genome sequence of Corynebacterium casei LMG S-19264T (=DSM 44701T), isolated from a smear-ripened cheese.</title>
        <authorList>
            <consortium name="US DOE Joint Genome Institute (JGI-PGF)"/>
            <person name="Walter F."/>
            <person name="Albersmeier A."/>
            <person name="Kalinowski J."/>
            <person name="Ruckert C."/>
        </authorList>
    </citation>
    <scope>NUCLEOTIDE SEQUENCE [LARGE SCALE GENOMIC DNA]</scope>
    <source>
        <strain evidence="3 4">CGMCC 4.7206</strain>
    </source>
</reference>
<keyword evidence="3" id="KW-0378">Hydrolase</keyword>
<dbReference type="InterPro" id="IPR025285">
    <property type="entry name" value="DUF4145"/>
</dbReference>
<dbReference type="SUPFAM" id="SSF52540">
    <property type="entry name" value="P-loop containing nucleoside triphosphate hydrolases"/>
    <property type="match status" value="2"/>
</dbReference>
<dbReference type="InterPro" id="IPR013670">
    <property type="entry name" value="EcoEI_R_C_dom"/>
</dbReference>
<dbReference type="PANTHER" id="PTHR47396:SF1">
    <property type="entry name" value="ATP-DEPENDENT HELICASE IRC3-RELATED"/>
    <property type="match status" value="1"/>
</dbReference>
<proteinExistence type="predicted"/>
<dbReference type="Gene3D" id="3.90.1570.30">
    <property type="match status" value="1"/>
</dbReference>
<evidence type="ECO:0000313" key="3">
    <source>
        <dbReference type="EMBL" id="GGI74820.1"/>
    </source>
</evidence>
<dbReference type="Pfam" id="PF04851">
    <property type="entry name" value="ResIII"/>
    <property type="match status" value="1"/>
</dbReference>
<dbReference type="Proteomes" id="UP000597989">
    <property type="component" value="Unassembled WGS sequence"/>
</dbReference>
<dbReference type="SMART" id="SM00487">
    <property type="entry name" value="DEXDc"/>
    <property type="match status" value="1"/>
</dbReference>
<dbReference type="PANTHER" id="PTHR47396">
    <property type="entry name" value="TYPE I RESTRICTION ENZYME ECOKI R PROTEIN"/>
    <property type="match status" value="1"/>
</dbReference>
<accession>A0A917JKU5</accession>
<dbReference type="EMBL" id="BMMT01000002">
    <property type="protein sequence ID" value="GGI74820.1"/>
    <property type="molecule type" value="Genomic_DNA"/>
</dbReference>
<dbReference type="InterPro" id="IPR050742">
    <property type="entry name" value="Helicase_Restrict-Modif_Enz"/>
</dbReference>
<evidence type="ECO:0000256" key="1">
    <source>
        <dbReference type="SAM" id="Coils"/>
    </source>
</evidence>
<dbReference type="PROSITE" id="PS51192">
    <property type="entry name" value="HELICASE_ATP_BIND_1"/>
    <property type="match status" value="1"/>
</dbReference>
<protein>
    <submittedName>
        <fullName evidence="3">Type III restriction endonuclease subunit R</fullName>
    </submittedName>
</protein>
<dbReference type="InterPro" id="IPR006935">
    <property type="entry name" value="Helicase/UvrB_N"/>
</dbReference>
<dbReference type="Pfam" id="PF08463">
    <property type="entry name" value="EcoEI_R_C"/>
    <property type="match status" value="1"/>
</dbReference>
<evidence type="ECO:0000259" key="2">
    <source>
        <dbReference type="PROSITE" id="PS51192"/>
    </source>
</evidence>
<dbReference type="Gene3D" id="3.40.50.300">
    <property type="entry name" value="P-loop containing nucleotide triphosphate hydrolases"/>
    <property type="match status" value="2"/>
</dbReference>
<dbReference type="GO" id="GO:0003677">
    <property type="term" value="F:DNA binding"/>
    <property type="evidence" value="ECO:0007669"/>
    <property type="project" value="InterPro"/>
</dbReference>
<feature type="domain" description="Helicase ATP-binding" evidence="2">
    <location>
        <begin position="430"/>
        <end position="617"/>
    </location>
</feature>
<dbReference type="CDD" id="cd18032">
    <property type="entry name" value="DEXHc_RE_I_III_res"/>
    <property type="match status" value="1"/>
</dbReference>
<comment type="caution">
    <text evidence="3">The sequence shown here is derived from an EMBL/GenBank/DDBJ whole genome shotgun (WGS) entry which is preliminary data.</text>
</comment>
<keyword evidence="3" id="KW-0540">Nuclease</keyword>
<gene>
    <name evidence="3" type="ORF">GCM10011581_09730</name>
</gene>
<dbReference type="AlphaFoldDB" id="A0A917JKU5"/>
<dbReference type="GO" id="GO:0005829">
    <property type="term" value="C:cytosol"/>
    <property type="evidence" value="ECO:0007669"/>
    <property type="project" value="TreeGrafter"/>
</dbReference>
<dbReference type="GO" id="GO:0006304">
    <property type="term" value="P:DNA modification"/>
    <property type="evidence" value="ECO:0007669"/>
    <property type="project" value="InterPro"/>
</dbReference>
<dbReference type="GO" id="GO:0016787">
    <property type="term" value="F:hydrolase activity"/>
    <property type="evidence" value="ECO:0007669"/>
    <property type="project" value="InterPro"/>
</dbReference>
<dbReference type="Pfam" id="PF13643">
    <property type="entry name" value="DUF4145"/>
    <property type="match status" value="1"/>
</dbReference>
<evidence type="ECO:0000313" key="4">
    <source>
        <dbReference type="Proteomes" id="UP000597989"/>
    </source>
</evidence>
<dbReference type="GO" id="GO:0004519">
    <property type="term" value="F:endonuclease activity"/>
    <property type="evidence" value="ECO:0007669"/>
    <property type="project" value="UniProtKB-KW"/>
</dbReference>
<dbReference type="GO" id="GO:0005524">
    <property type="term" value="F:ATP binding"/>
    <property type="evidence" value="ECO:0007669"/>
    <property type="project" value="InterPro"/>
</dbReference>